<feature type="region of interest" description="Disordered" evidence="2">
    <location>
        <begin position="263"/>
        <end position="287"/>
    </location>
</feature>
<evidence type="ECO:0000256" key="2">
    <source>
        <dbReference type="SAM" id="MobiDB-lite"/>
    </source>
</evidence>
<sequence>MNPRYSSDNALAAVSQAEASLARLSNMVDRMKHFGQRASAITGLNSMLVWCQAAISQAFGRMRQFVHGGLEYPTTLHKIQELESQLQQLLEEKEALSRSAAIHQTSVKQGEGLNCSKCQGRGIDNSQKESSSCQAPVQAPPPPPPPPPPPAPPPPPPPQVKVPLRIIRKSGTSQAKENKVKDSRPVITAEELLRVKLRPSRNTVPTSRGKNCSPKDEEASRENLKRMALRKTQSAVILRDVGNMIAIQAVDVARQKQVLKKTTLKRSPGGTPLLDRKRRRESGQGLTPMMNKALRLRFQAQSPCLSSESDGSPVSSPDNGSSFSSPSRMSPLVQHHTP</sequence>
<evidence type="ECO:0000313" key="4">
    <source>
        <dbReference type="Proteomes" id="UP001374579"/>
    </source>
</evidence>
<name>A0AAN9AIL2_9CAEN</name>
<feature type="region of interest" description="Disordered" evidence="2">
    <location>
        <begin position="119"/>
        <end position="162"/>
    </location>
</feature>
<feature type="coiled-coil region" evidence="1">
    <location>
        <begin position="72"/>
        <end position="99"/>
    </location>
</feature>
<accession>A0AAN9AIL2</accession>
<dbReference type="GO" id="GO:0005737">
    <property type="term" value="C:cytoplasm"/>
    <property type="evidence" value="ECO:0007669"/>
    <property type="project" value="TreeGrafter"/>
</dbReference>
<feature type="compositionally biased region" description="Pro residues" evidence="2">
    <location>
        <begin position="138"/>
        <end position="160"/>
    </location>
</feature>
<organism evidence="3 4">
    <name type="scientific">Littorina saxatilis</name>
    <dbReference type="NCBI Taxonomy" id="31220"/>
    <lineage>
        <taxon>Eukaryota</taxon>
        <taxon>Metazoa</taxon>
        <taxon>Spiralia</taxon>
        <taxon>Lophotrochozoa</taxon>
        <taxon>Mollusca</taxon>
        <taxon>Gastropoda</taxon>
        <taxon>Caenogastropoda</taxon>
        <taxon>Littorinimorpha</taxon>
        <taxon>Littorinoidea</taxon>
        <taxon>Littorinidae</taxon>
        <taxon>Littorina</taxon>
    </lineage>
</organism>
<evidence type="ECO:0008006" key="5">
    <source>
        <dbReference type="Google" id="ProtNLM"/>
    </source>
</evidence>
<feature type="compositionally biased region" description="Polar residues" evidence="2">
    <location>
        <begin position="124"/>
        <end position="133"/>
    </location>
</feature>
<feature type="compositionally biased region" description="Low complexity" evidence="2">
    <location>
        <begin position="306"/>
        <end position="330"/>
    </location>
</feature>
<evidence type="ECO:0000256" key="1">
    <source>
        <dbReference type="SAM" id="Coils"/>
    </source>
</evidence>
<keyword evidence="4" id="KW-1185">Reference proteome</keyword>
<gene>
    <name evidence="3" type="ORF">V1264_021533</name>
</gene>
<dbReference type="EMBL" id="JBAMIC010004070">
    <property type="protein sequence ID" value="KAK7087489.1"/>
    <property type="molecule type" value="Genomic_DNA"/>
</dbReference>
<keyword evidence="1" id="KW-0175">Coiled coil</keyword>
<comment type="caution">
    <text evidence="3">The sequence shown here is derived from an EMBL/GenBank/DDBJ whole genome shotgun (WGS) entry which is preliminary data.</text>
</comment>
<proteinExistence type="predicted"/>
<evidence type="ECO:0000313" key="3">
    <source>
        <dbReference type="EMBL" id="KAK7087489.1"/>
    </source>
</evidence>
<dbReference type="Proteomes" id="UP001374579">
    <property type="component" value="Unassembled WGS sequence"/>
</dbReference>
<protein>
    <recommendedName>
        <fullName evidence="5">Proline-rich protein 11</fullName>
    </recommendedName>
</protein>
<dbReference type="AlphaFoldDB" id="A0AAN9AIL2"/>
<dbReference type="PANTHER" id="PTHR23330">
    <property type="entry name" value="P300 TRANSCRIPTIONAL COFACTOR JMY-RELATED"/>
    <property type="match status" value="1"/>
</dbReference>
<reference evidence="3 4" key="1">
    <citation type="submission" date="2024-02" db="EMBL/GenBank/DDBJ databases">
        <title>Chromosome-scale genome assembly of the rough periwinkle Littorina saxatilis.</title>
        <authorList>
            <person name="De Jode A."/>
            <person name="Faria R."/>
            <person name="Formenti G."/>
            <person name="Sims Y."/>
            <person name="Smith T.P."/>
            <person name="Tracey A."/>
            <person name="Wood J.M.D."/>
            <person name="Zagrodzka Z.B."/>
            <person name="Johannesson K."/>
            <person name="Butlin R.K."/>
            <person name="Leder E.H."/>
        </authorList>
    </citation>
    <scope>NUCLEOTIDE SEQUENCE [LARGE SCALE GENOMIC DNA]</scope>
    <source>
        <strain evidence="3">Snail1</strain>
        <tissue evidence="3">Muscle</tissue>
    </source>
</reference>
<dbReference type="PANTHER" id="PTHR23330:SF9">
    <property type="entry name" value="PROLINE-RICH PROTEIN 11"/>
    <property type="match status" value="1"/>
</dbReference>
<feature type="region of interest" description="Disordered" evidence="2">
    <location>
        <begin position="299"/>
        <end position="338"/>
    </location>
</feature>